<dbReference type="Proteomes" id="UP000030019">
    <property type="component" value="Unassembled WGS sequence"/>
</dbReference>
<comment type="catalytic activity">
    <reaction evidence="8">
        <text>fluoride(in) = fluoride(out)</text>
        <dbReference type="Rhea" id="RHEA:76159"/>
        <dbReference type="ChEBI" id="CHEBI:17051"/>
    </reaction>
    <physiologicalReaction direction="left-to-right" evidence="8">
        <dbReference type="Rhea" id="RHEA:76160"/>
    </physiologicalReaction>
</comment>
<dbReference type="PANTHER" id="PTHR28259:SF1">
    <property type="entry name" value="FLUORIDE EXPORT PROTEIN 1-RELATED"/>
    <property type="match status" value="1"/>
</dbReference>
<keyword evidence="12" id="KW-1185">Reference proteome</keyword>
<evidence type="ECO:0000256" key="10">
    <source>
        <dbReference type="HAMAP-Rule" id="MF_00454"/>
    </source>
</evidence>
<reference evidence="11 12" key="1">
    <citation type="submission" date="2014-06" db="EMBL/GenBank/DDBJ databases">
        <authorList>
            <person name="Teng J.L."/>
            <person name="Huang Y."/>
            <person name="Tse H."/>
            <person name="Lau S.K."/>
            <person name="Woo P.C."/>
        </authorList>
    </citation>
    <scope>NUCLEOTIDE SEQUENCE [LARGE SCALE GENOMIC DNA]</scope>
    <source>
        <strain evidence="11 12">HKU4</strain>
    </source>
</reference>
<keyword evidence="4 10" id="KW-1133">Transmembrane helix</keyword>
<feature type="transmembrane region" description="Helical" evidence="10">
    <location>
        <begin position="65"/>
        <end position="85"/>
    </location>
</feature>
<comment type="subcellular location">
    <subcellularLocation>
        <location evidence="1 10">Cell membrane</location>
        <topology evidence="1 10">Multi-pass membrane protein</topology>
    </subcellularLocation>
</comment>
<gene>
    <name evidence="10" type="primary">fluC</name>
    <name evidence="10" type="synonym">crcB</name>
    <name evidence="11" type="ORF">SSIN_1805</name>
</gene>
<dbReference type="Pfam" id="PF02537">
    <property type="entry name" value="CRCB"/>
    <property type="match status" value="1"/>
</dbReference>
<proteinExistence type="inferred from homology"/>
<evidence type="ECO:0000256" key="1">
    <source>
        <dbReference type="ARBA" id="ARBA00004651"/>
    </source>
</evidence>
<accession>A0A0A0DF20</accession>
<evidence type="ECO:0000313" key="11">
    <source>
        <dbReference type="EMBL" id="KGM36448.1"/>
    </source>
</evidence>
<keyword evidence="5 10" id="KW-0472">Membrane</keyword>
<feature type="transmembrane region" description="Helical" evidence="10">
    <location>
        <begin position="100"/>
        <end position="119"/>
    </location>
</feature>
<comment type="function">
    <text evidence="9 10">Fluoride-specific ion channel. Important for reducing fluoride concentration in the cell, thus reducing its toxicity.</text>
</comment>
<dbReference type="GO" id="GO:0046872">
    <property type="term" value="F:metal ion binding"/>
    <property type="evidence" value="ECO:0007669"/>
    <property type="project" value="UniProtKB-KW"/>
</dbReference>
<protein>
    <recommendedName>
        <fullName evidence="10">Fluoride-specific ion channel FluC</fullName>
    </recommendedName>
</protein>
<dbReference type="HAMAP" id="MF_00454">
    <property type="entry name" value="FluC"/>
    <property type="match status" value="1"/>
</dbReference>
<keyword evidence="10" id="KW-0479">Metal-binding</keyword>
<evidence type="ECO:0000256" key="7">
    <source>
        <dbReference type="ARBA" id="ARBA00035120"/>
    </source>
</evidence>
<evidence type="ECO:0000256" key="2">
    <source>
        <dbReference type="ARBA" id="ARBA00022475"/>
    </source>
</evidence>
<name>A0A0A0DF20_9STRE</name>
<dbReference type="InterPro" id="IPR003691">
    <property type="entry name" value="FluC"/>
</dbReference>
<evidence type="ECO:0000256" key="8">
    <source>
        <dbReference type="ARBA" id="ARBA00035585"/>
    </source>
</evidence>
<keyword evidence="2 10" id="KW-1003">Cell membrane</keyword>
<dbReference type="PATRIC" id="fig|176090.4.peg.1752"/>
<dbReference type="EMBL" id="JPEN01000103">
    <property type="protein sequence ID" value="KGM36448.1"/>
    <property type="molecule type" value="Genomic_DNA"/>
</dbReference>
<dbReference type="AlphaFoldDB" id="A0A0A0DF20"/>
<keyword evidence="6 10" id="KW-0407">Ion channel</keyword>
<comment type="caution">
    <text evidence="11">The sequence shown here is derived from an EMBL/GenBank/DDBJ whole genome shotgun (WGS) entry which is preliminary data.</text>
</comment>
<comment type="activity regulation">
    <text evidence="10">Na(+) is not transported, but it plays an essential structural role and its presence is essential for fluoride channel function.</text>
</comment>
<evidence type="ECO:0000256" key="9">
    <source>
        <dbReference type="ARBA" id="ARBA00049940"/>
    </source>
</evidence>
<dbReference type="GO" id="GO:0005886">
    <property type="term" value="C:plasma membrane"/>
    <property type="evidence" value="ECO:0007669"/>
    <property type="project" value="UniProtKB-SubCell"/>
</dbReference>
<dbReference type="GO" id="GO:0062054">
    <property type="term" value="F:fluoride channel activity"/>
    <property type="evidence" value="ECO:0007669"/>
    <property type="project" value="UniProtKB-UniRule"/>
</dbReference>
<dbReference type="eggNOG" id="COG0239">
    <property type="taxonomic scope" value="Bacteria"/>
</dbReference>
<dbReference type="NCBIfam" id="NF010817">
    <property type="entry name" value="PRK14221.1"/>
    <property type="match status" value="1"/>
</dbReference>
<comment type="similarity">
    <text evidence="7 10">Belongs to the fluoride channel Fluc/FEX (TC 1.A.43) family.</text>
</comment>
<dbReference type="GO" id="GO:0140114">
    <property type="term" value="P:cellular detoxification of fluoride"/>
    <property type="evidence" value="ECO:0007669"/>
    <property type="project" value="UniProtKB-UniRule"/>
</dbReference>
<keyword evidence="3 10" id="KW-0812">Transmembrane</keyword>
<dbReference type="PANTHER" id="PTHR28259">
    <property type="entry name" value="FLUORIDE EXPORT PROTEIN 1-RELATED"/>
    <property type="match status" value="1"/>
</dbReference>
<keyword evidence="10" id="KW-0813">Transport</keyword>
<feature type="transmembrane region" description="Helical" evidence="10">
    <location>
        <begin position="33"/>
        <end position="53"/>
    </location>
</feature>
<dbReference type="RefSeq" id="WP_037618032.1">
    <property type="nucleotide sequence ID" value="NZ_JPEN01000103.1"/>
</dbReference>
<evidence type="ECO:0000256" key="6">
    <source>
        <dbReference type="ARBA" id="ARBA00023303"/>
    </source>
</evidence>
<feature type="binding site" evidence="10">
    <location>
        <position position="76"/>
    </location>
    <ligand>
        <name>Na(+)</name>
        <dbReference type="ChEBI" id="CHEBI:29101"/>
        <note>structural</note>
    </ligand>
</feature>
<feature type="binding site" evidence="10">
    <location>
        <position position="79"/>
    </location>
    <ligand>
        <name>Na(+)</name>
        <dbReference type="ChEBI" id="CHEBI:29101"/>
        <note>structural</note>
    </ligand>
</feature>
<evidence type="ECO:0000256" key="3">
    <source>
        <dbReference type="ARBA" id="ARBA00022692"/>
    </source>
</evidence>
<organism evidence="11 12">
    <name type="scientific">Streptococcus sinensis</name>
    <dbReference type="NCBI Taxonomy" id="176090"/>
    <lineage>
        <taxon>Bacteria</taxon>
        <taxon>Bacillati</taxon>
        <taxon>Bacillota</taxon>
        <taxon>Bacilli</taxon>
        <taxon>Lactobacillales</taxon>
        <taxon>Streptococcaceae</taxon>
        <taxon>Streptococcus</taxon>
    </lineage>
</organism>
<keyword evidence="10" id="KW-0915">Sodium</keyword>
<keyword evidence="10" id="KW-0406">Ion transport</keyword>
<sequence length="124" mass="13595">MKEIKNSLAIFLAAMLGGWLRYQASLLITFTGHFPLATLLVNYLGTFLLIYLIKGYLTSKRVTKRLLLALSTGFCGGLTTFSGLLLDSLKLLDLGRYPELFVYLSLSIGGSLCIALWAGRKVTA</sequence>
<evidence type="ECO:0000313" key="12">
    <source>
        <dbReference type="Proteomes" id="UP000030019"/>
    </source>
</evidence>
<dbReference type="STRING" id="176090.SSIN_1805"/>
<evidence type="ECO:0000256" key="5">
    <source>
        <dbReference type="ARBA" id="ARBA00023136"/>
    </source>
</evidence>
<evidence type="ECO:0000256" key="4">
    <source>
        <dbReference type="ARBA" id="ARBA00022989"/>
    </source>
</evidence>